<sequence>MSFSFKTPSFLPLPNFRNPLKPSTNPLSLSFYPQSQTFLCFSRGDNNPNKLNKISDSDLASDFAAEVNKLNTQSKERENAMKISKQLLFSDLCNYLDMNPDDVMSKWRNLSPDDKLGLVKGFVSDWGLNFHPLSPKSVKDLVEEFVMNDSKENESSDFFQKDELKSSNSDVLFPTLKKLIMGFSPYN</sequence>
<organism evidence="2 3">
    <name type="scientific">Chenopodium quinoa</name>
    <name type="common">Quinoa</name>
    <dbReference type="NCBI Taxonomy" id="63459"/>
    <lineage>
        <taxon>Eukaryota</taxon>
        <taxon>Viridiplantae</taxon>
        <taxon>Streptophyta</taxon>
        <taxon>Embryophyta</taxon>
        <taxon>Tracheophyta</taxon>
        <taxon>Spermatophyta</taxon>
        <taxon>Magnoliopsida</taxon>
        <taxon>eudicotyledons</taxon>
        <taxon>Gunneridae</taxon>
        <taxon>Pentapetalae</taxon>
        <taxon>Caryophyllales</taxon>
        <taxon>Chenopodiaceae</taxon>
        <taxon>Chenopodioideae</taxon>
        <taxon>Atripliceae</taxon>
        <taxon>Chenopodium</taxon>
    </lineage>
</organism>
<evidence type="ECO:0000313" key="2">
    <source>
        <dbReference type="EnsemblPlants" id="AUR62027073-RA:cds"/>
    </source>
</evidence>
<dbReference type="InterPro" id="IPR054290">
    <property type="entry name" value="DUF7026"/>
</dbReference>
<reference evidence="2" key="1">
    <citation type="journal article" date="2017" name="Nature">
        <title>The genome of Chenopodium quinoa.</title>
        <authorList>
            <person name="Jarvis D.E."/>
            <person name="Ho Y.S."/>
            <person name="Lightfoot D.J."/>
            <person name="Schmoeckel S.M."/>
            <person name="Li B."/>
            <person name="Borm T.J.A."/>
            <person name="Ohyanagi H."/>
            <person name="Mineta K."/>
            <person name="Michell C.T."/>
            <person name="Saber N."/>
            <person name="Kharbatia N.M."/>
            <person name="Rupper R.R."/>
            <person name="Sharp A.R."/>
            <person name="Dally N."/>
            <person name="Boughton B.A."/>
            <person name="Woo Y.H."/>
            <person name="Gao G."/>
            <person name="Schijlen E.G.W.M."/>
            <person name="Guo X."/>
            <person name="Momin A.A."/>
            <person name="Negrao S."/>
            <person name="Al-Babili S."/>
            <person name="Gehring C."/>
            <person name="Roessner U."/>
            <person name="Jung C."/>
            <person name="Murphy K."/>
            <person name="Arold S.T."/>
            <person name="Gojobori T."/>
            <person name="van der Linden C.G."/>
            <person name="van Loo E.N."/>
            <person name="Jellen E.N."/>
            <person name="Maughan P.J."/>
            <person name="Tester M."/>
        </authorList>
    </citation>
    <scope>NUCLEOTIDE SEQUENCE [LARGE SCALE GENOMIC DNA]</scope>
    <source>
        <strain evidence="2">cv. PI 614886</strain>
    </source>
</reference>
<accession>A0A803MC80</accession>
<dbReference type="Gramene" id="AUR62027073-RA">
    <property type="protein sequence ID" value="AUR62027073-RA:cds"/>
    <property type="gene ID" value="AUR62027073"/>
</dbReference>
<keyword evidence="3" id="KW-1185">Reference proteome</keyword>
<dbReference type="EnsemblPlants" id="AUR62027073-RA">
    <property type="protein sequence ID" value="AUR62027073-RA:cds"/>
    <property type="gene ID" value="AUR62027073"/>
</dbReference>
<evidence type="ECO:0000313" key="3">
    <source>
        <dbReference type="Proteomes" id="UP000596660"/>
    </source>
</evidence>
<feature type="domain" description="DUF7026" evidence="1">
    <location>
        <begin position="77"/>
        <end position="126"/>
    </location>
</feature>
<proteinExistence type="predicted"/>
<reference evidence="2" key="2">
    <citation type="submission" date="2021-03" db="UniProtKB">
        <authorList>
            <consortium name="EnsemblPlants"/>
        </authorList>
    </citation>
    <scope>IDENTIFICATION</scope>
</reference>
<protein>
    <recommendedName>
        <fullName evidence="1">DUF7026 domain-containing protein</fullName>
    </recommendedName>
</protein>
<dbReference type="Proteomes" id="UP000596660">
    <property type="component" value="Unplaced"/>
</dbReference>
<dbReference type="Pfam" id="PF22950">
    <property type="entry name" value="DUF7026"/>
    <property type="match status" value="1"/>
</dbReference>
<evidence type="ECO:0000259" key="1">
    <source>
        <dbReference type="Pfam" id="PF22950"/>
    </source>
</evidence>
<dbReference type="AlphaFoldDB" id="A0A803MC80"/>
<name>A0A803MC80_CHEQI</name>